<organism evidence="1 2">
    <name type="scientific">Brucella anthropi (strain ATCC 49188 / DSM 6882 / CCUG 24695 / JCM 21032 / LMG 3331 / NBRC 15819 / NCTC 12168 / Alc 37)</name>
    <name type="common">Ochrobactrum anthropi</name>
    <dbReference type="NCBI Taxonomy" id="439375"/>
    <lineage>
        <taxon>Bacteria</taxon>
        <taxon>Pseudomonadati</taxon>
        <taxon>Pseudomonadota</taxon>
        <taxon>Alphaproteobacteria</taxon>
        <taxon>Hyphomicrobiales</taxon>
        <taxon>Brucellaceae</taxon>
        <taxon>Brucella/Ochrobactrum group</taxon>
        <taxon>Brucella</taxon>
    </lineage>
</organism>
<gene>
    <name evidence="1" type="ordered locus">Oant_3495</name>
</gene>
<sequence>MKTNKPDKQATQPARGISEVDRWSFSFSRSWVTRAYRSCLFRICFLKKFAVARRASTIWKDASSRALGTGIARDRDTIT</sequence>
<accession>A6X4P7</accession>
<dbReference type="AlphaFoldDB" id="A6X4P7"/>
<dbReference type="EMBL" id="CP000759">
    <property type="protein sequence ID" value="ABS16201.1"/>
    <property type="molecule type" value="Genomic_DNA"/>
</dbReference>
<evidence type="ECO:0000313" key="1">
    <source>
        <dbReference type="EMBL" id="ABS16201.1"/>
    </source>
</evidence>
<keyword evidence="2" id="KW-1185">Reference proteome</keyword>
<dbReference type="Proteomes" id="UP000002301">
    <property type="component" value="Chromosome 2"/>
</dbReference>
<dbReference type="KEGG" id="oan:Oant_3495"/>
<dbReference type="STRING" id="439375.Oant_3495"/>
<reference evidence="1 2" key="1">
    <citation type="journal article" date="2011" name="J. Bacteriol.">
        <title>Genome of Ochrobactrum anthropi ATCC 49188 T, a versatile opportunistic pathogen and symbiont of several eukaryotic hosts.</title>
        <authorList>
            <person name="Chain P.S."/>
            <person name="Lang D.M."/>
            <person name="Comerci D.J."/>
            <person name="Malfatti S.A."/>
            <person name="Vergez L.M."/>
            <person name="Shin M."/>
            <person name="Ugalde R.A."/>
            <person name="Garcia E."/>
            <person name="Tolmasky M.E."/>
        </authorList>
    </citation>
    <scope>NUCLEOTIDE SEQUENCE [LARGE SCALE GENOMIC DNA]</scope>
    <source>
        <strain evidence="2">ATCC 49188 / DSM 6882 / CCUG 24695 / JCM 21032 / LMG 3331 / NBRC 15819 / NCTC 12168 / Alc 37</strain>
    </source>
</reference>
<evidence type="ECO:0000313" key="2">
    <source>
        <dbReference type="Proteomes" id="UP000002301"/>
    </source>
</evidence>
<protein>
    <submittedName>
        <fullName evidence="1">Uncharacterized protein</fullName>
    </submittedName>
</protein>
<name>A6X4P7_BRUA4</name>
<proteinExistence type="predicted"/>
<dbReference type="HOGENOM" id="CLU_2602545_0_0_5"/>